<dbReference type="EMBL" id="JAPEUY010000004">
    <property type="protein sequence ID" value="KAJ4374355.1"/>
    <property type="molecule type" value="Genomic_DNA"/>
</dbReference>
<reference evidence="1" key="1">
    <citation type="submission" date="2022-10" db="EMBL/GenBank/DDBJ databases">
        <title>Tapping the CABI collections for fungal endophytes: first genome assemblies for Collariella, Neodidymelliopsis, Ascochyta clinopodiicola, Didymella pomorum, Didymosphaeria variabile, Neocosmospora piperis and Neocucurbitaria cava.</title>
        <authorList>
            <person name="Hill R."/>
        </authorList>
    </citation>
    <scope>NUCLEOTIDE SEQUENCE</scope>
    <source>
        <strain evidence="1">IMI 356814</strain>
    </source>
</reference>
<dbReference type="Gene3D" id="2.130.10.10">
    <property type="entry name" value="YVTN repeat-like/Quinoprotein amine dehydrogenase"/>
    <property type="match status" value="1"/>
</dbReference>
<organism evidence="1 2">
    <name type="scientific">Neocucurbitaria cava</name>
    <dbReference type="NCBI Taxonomy" id="798079"/>
    <lineage>
        <taxon>Eukaryota</taxon>
        <taxon>Fungi</taxon>
        <taxon>Dikarya</taxon>
        <taxon>Ascomycota</taxon>
        <taxon>Pezizomycotina</taxon>
        <taxon>Dothideomycetes</taxon>
        <taxon>Pleosporomycetidae</taxon>
        <taxon>Pleosporales</taxon>
        <taxon>Pleosporineae</taxon>
        <taxon>Cucurbitariaceae</taxon>
        <taxon>Neocucurbitaria</taxon>
    </lineage>
</organism>
<accession>A0A9W9CPF0</accession>
<dbReference type="OrthoDB" id="5362656at2759"/>
<dbReference type="InterPro" id="IPR015943">
    <property type="entry name" value="WD40/YVTN_repeat-like_dom_sf"/>
</dbReference>
<dbReference type="AlphaFoldDB" id="A0A9W9CPF0"/>
<dbReference type="Proteomes" id="UP001140560">
    <property type="component" value="Unassembled WGS sequence"/>
</dbReference>
<evidence type="ECO:0000313" key="2">
    <source>
        <dbReference type="Proteomes" id="UP001140560"/>
    </source>
</evidence>
<gene>
    <name evidence="1" type="ORF">N0V83_003096</name>
</gene>
<name>A0A9W9CPF0_9PLEO</name>
<dbReference type="SUPFAM" id="SSF50978">
    <property type="entry name" value="WD40 repeat-like"/>
    <property type="match status" value="1"/>
</dbReference>
<evidence type="ECO:0000313" key="1">
    <source>
        <dbReference type="EMBL" id="KAJ4374355.1"/>
    </source>
</evidence>
<protein>
    <submittedName>
        <fullName evidence="1">Uncharacterized protein</fullName>
    </submittedName>
</protein>
<proteinExistence type="predicted"/>
<sequence>MALMHRLPSEQSLFVTTPNAIYRRSHNINNSLFECETENGIVNARASRDNSSLFAVADSHVVILGDATRGKDKRYRLKNGDVYVHGSKGDAGEPRLLLFSPDSRMLYFTTTLSTSVQAYSIATAELMPALLSHSSPPNTIAVSGNGDVLLSASPDPPTIYLQDRRWGGSAPVKFQPTDAAHSPVTCAAFHTLDDTIQPAYANFVLGFQDGCLAMYQLYLSSLSESRRTSDTHQLRPSQLQPVRVGAIKKLHKAAMGGATAAEFIPGYNSRVVSIGHDGRCRLVDFEGGGKVLRT</sequence>
<dbReference type="InterPro" id="IPR036322">
    <property type="entry name" value="WD40_repeat_dom_sf"/>
</dbReference>
<comment type="caution">
    <text evidence="1">The sequence shown here is derived from an EMBL/GenBank/DDBJ whole genome shotgun (WGS) entry which is preliminary data.</text>
</comment>
<keyword evidence="2" id="KW-1185">Reference proteome</keyword>